<keyword evidence="2 5" id="KW-0812">Transmembrane</keyword>
<evidence type="ECO:0000256" key="4">
    <source>
        <dbReference type="ARBA" id="ARBA00023136"/>
    </source>
</evidence>
<evidence type="ECO:0000256" key="2">
    <source>
        <dbReference type="ARBA" id="ARBA00022692"/>
    </source>
</evidence>
<dbReference type="PANTHER" id="PTHR46561:SF11">
    <property type="entry name" value="SERPENTINE RECEPTOR CLASS ALPHA_BETA-14"/>
    <property type="match status" value="1"/>
</dbReference>
<feature type="transmembrane region" description="Helical" evidence="5">
    <location>
        <begin position="21"/>
        <end position="42"/>
    </location>
</feature>
<dbReference type="Proteomes" id="UP000887540">
    <property type="component" value="Unplaced"/>
</dbReference>
<name>A0A914CR28_9BILA</name>
<comment type="subcellular location">
    <subcellularLocation>
        <location evidence="1">Membrane</location>
        <topology evidence="1">Multi-pass membrane protein</topology>
    </subcellularLocation>
</comment>
<keyword evidence="4 5" id="KW-0472">Membrane</keyword>
<dbReference type="InterPro" id="IPR019408">
    <property type="entry name" value="7TM_GPCR_serpentine_rcpt_Srab"/>
</dbReference>
<organism evidence="6 7">
    <name type="scientific">Acrobeloides nanus</name>
    <dbReference type="NCBI Taxonomy" id="290746"/>
    <lineage>
        <taxon>Eukaryota</taxon>
        <taxon>Metazoa</taxon>
        <taxon>Ecdysozoa</taxon>
        <taxon>Nematoda</taxon>
        <taxon>Chromadorea</taxon>
        <taxon>Rhabditida</taxon>
        <taxon>Tylenchina</taxon>
        <taxon>Cephalobomorpha</taxon>
        <taxon>Cephaloboidea</taxon>
        <taxon>Cephalobidae</taxon>
        <taxon>Acrobeloides</taxon>
    </lineage>
</organism>
<proteinExistence type="predicted"/>
<dbReference type="Pfam" id="PF10292">
    <property type="entry name" value="7TM_GPCR_Srab"/>
    <property type="match status" value="1"/>
</dbReference>
<evidence type="ECO:0000256" key="5">
    <source>
        <dbReference type="SAM" id="Phobius"/>
    </source>
</evidence>
<evidence type="ECO:0000256" key="1">
    <source>
        <dbReference type="ARBA" id="ARBA00004141"/>
    </source>
</evidence>
<evidence type="ECO:0000313" key="7">
    <source>
        <dbReference type="WBParaSite" id="ACRNAN_scaffold1331.g9621.t1"/>
    </source>
</evidence>
<dbReference type="InterPro" id="IPR053286">
    <property type="entry name" value="Nematode_rcpt-like_srab"/>
</dbReference>
<evidence type="ECO:0000256" key="3">
    <source>
        <dbReference type="ARBA" id="ARBA00022989"/>
    </source>
</evidence>
<dbReference type="GO" id="GO:0016020">
    <property type="term" value="C:membrane"/>
    <property type="evidence" value="ECO:0007669"/>
    <property type="project" value="UniProtKB-SubCell"/>
</dbReference>
<accession>A0A914CR28</accession>
<evidence type="ECO:0000313" key="6">
    <source>
        <dbReference type="Proteomes" id="UP000887540"/>
    </source>
</evidence>
<reference evidence="7" key="1">
    <citation type="submission" date="2022-11" db="UniProtKB">
        <authorList>
            <consortium name="WormBaseParasite"/>
        </authorList>
    </citation>
    <scope>IDENTIFICATION</scope>
</reference>
<dbReference type="PANTHER" id="PTHR46561">
    <property type="entry name" value="SERPENTINE RECEPTOR, CLASS AB (CLASS A-LIKE)-RELATED"/>
    <property type="match status" value="1"/>
</dbReference>
<keyword evidence="3 5" id="KW-1133">Transmembrane helix</keyword>
<keyword evidence="6" id="KW-1185">Reference proteome</keyword>
<dbReference type="WBParaSite" id="ACRNAN_scaffold1331.g9621.t1">
    <property type="protein sequence ID" value="ACRNAN_scaffold1331.g9621.t1"/>
    <property type="gene ID" value="ACRNAN_scaffold1331.g9621"/>
</dbReference>
<feature type="transmembrane region" description="Helical" evidence="5">
    <location>
        <begin position="72"/>
        <end position="92"/>
    </location>
</feature>
<dbReference type="AlphaFoldDB" id="A0A914CR28"/>
<sequence>MSIERALATLYLNKYEKMGCSFGISLTLSMWFVAISSNVYVFGSNFVGSMSSTLGEATFICVSVGKTPEYQVMHYIMFFIDGTSTVADLLLLHINKKQEGSYTIQVTSLKKNKTMPLEYNLSTRYQIWYNNNMTEGEPFTVCSGQESPNCSDSVASNLWTWNDHPCFGATFTIQSTCKAFTQPPTA</sequence>
<protein>
    <submittedName>
        <fullName evidence="7">C-type lectin domain-containing protein</fullName>
    </submittedName>
</protein>